<feature type="compositionally biased region" description="Polar residues" evidence="1">
    <location>
        <begin position="1"/>
        <end position="10"/>
    </location>
</feature>
<keyword evidence="3" id="KW-1185">Reference proteome</keyword>
<accession>A0ABU9EN62</accession>
<protein>
    <submittedName>
        <fullName evidence="2">Uncharacterized protein</fullName>
    </submittedName>
</protein>
<reference evidence="2 3" key="1">
    <citation type="journal article" date="2024" name="Front. Microbiol.">
        <title>Transcriptomic insights into the dominance of two phototrophs throughout the water column of a tropical hypersaline-alkaline crater lake (Dziani Dzaha, Mayotte).</title>
        <authorList>
            <person name="Duperron S."/>
            <person name="Halary S."/>
            <person name="Bouly J.-P."/>
            <person name="Roussel T."/>
            <person name="Hugoni M."/>
            <person name="Bruto M."/>
            <person name="Oger P."/>
            <person name="Duval C."/>
            <person name="Woo A."/>
            <person name="Jezequiel D."/>
            <person name="Ader M."/>
            <person name="Leboulanger C."/>
            <person name="Agogue H."/>
            <person name="Grossi V."/>
            <person name="Trousselier M."/>
            <person name="Bernard C."/>
        </authorList>
    </citation>
    <scope>NUCLEOTIDE SEQUENCE [LARGE SCALE GENOMIC DNA]</scope>
    <source>
        <strain evidence="2 3">PMC 851.14</strain>
    </source>
</reference>
<organism evidence="2 3">
    <name type="scientific">Limnospira fusiformis PMC 851.14</name>
    <dbReference type="NCBI Taxonomy" id="2219512"/>
    <lineage>
        <taxon>Bacteria</taxon>
        <taxon>Bacillati</taxon>
        <taxon>Cyanobacteriota</taxon>
        <taxon>Cyanophyceae</taxon>
        <taxon>Oscillatoriophycideae</taxon>
        <taxon>Oscillatoriales</taxon>
        <taxon>Sirenicapillariaceae</taxon>
        <taxon>Limnospira</taxon>
    </lineage>
</organism>
<comment type="caution">
    <text evidence="2">The sequence shown here is derived from an EMBL/GenBank/DDBJ whole genome shotgun (WGS) entry which is preliminary data.</text>
</comment>
<dbReference type="EMBL" id="JBBWYZ010000013">
    <property type="protein sequence ID" value="MEK9513146.1"/>
    <property type="molecule type" value="Genomic_DNA"/>
</dbReference>
<gene>
    <name evidence="2" type="ORF">AAEJ74_16110</name>
</gene>
<sequence>MSNPTNSPSGDGNIDQGVYWEGPGTQKSPTLPIPRQGTETP</sequence>
<proteinExistence type="predicted"/>
<dbReference type="Proteomes" id="UP001387447">
    <property type="component" value="Unassembled WGS sequence"/>
</dbReference>
<evidence type="ECO:0000313" key="2">
    <source>
        <dbReference type="EMBL" id="MEK9513146.1"/>
    </source>
</evidence>
<name>A0ABU9EN62_LIMFS</name>
<evidence type="ECO:0000256" key="1">
    <source>
        <dbReference type="SAM" id="MobiDB-lite"/>
    </source>
</evidence>
<feature type="region of interest" description="Disordered" evidence="1">
    <location>
        <begin position="1"/>
        <end position="41"/>
    </location>
</feature>
<evidence type="ECO:0000313" key="3">
    <source>
        <dbReference type="Proteomes" id="UP001387447"/>
    </source>
</evidence>